<evidence type="ECO:0000313" key="1">
    <source>
        <dbReference type="EMBL" id="KAH3796868.1"/>
    </source>
</evidence>
<reference evidence="1" key="2">
    <citation type="submission" date="2020-11" db="EMBL/GenBank/DDBJ databases">
        <authorList>
            <person name="McCartney M.A."/>
            <person name="Auch B."/>
            <person name="Kono T."/>
            <person name="Mallez S."/>
            <person name="Becker A."/>
            <person name="Gohl D.M."/>
            <person name="Silverstein K.A.T."/>
            <person name="Koren S."/>
            <person name="Bechman K.B."/>
            <person name="Herman A."/>
            <person name="Abrahante J.E."/>
            <person name="Garbe J."/>
        </authorList>
    </citation>
    <scope>NUCLEOTIDE SEQUENCE</scope>
    <source>
        <strain evidence="1">Duluth1</strain>
        <tissue evidence="1">Whole animal</tissue>
    </source>
</reference>
<organism evidence="1 2">
    <name type="scientific">Dreissena polymorpha</name>
    <name type="common">Zebra mussel</name>
    <name type="synonym">Mytilus polymorpha</name>
    <dbReference type="NCBI Taxonomy" id="45954"/>
    <lineage>
        <taxon>Eukaryota</taxon>
        <taxon>Metazoa</taxon>
        <taxon>Spiralia</taxon>
        <taxon>Lophotrochozoa</taxon>
        <taxon>Mollusca</taxon>
        <taxon>Bivalvia</taxon>
        <taxon>Autobranchia</taxon>
        <taxon>Heteroconchia</taxon>
        <taxon>Euheterodonta</taxon>
        <taxon>Imparidentia</taxon>
        <taxon>Neoheterodontei</taxon>
        <taxon>Myida</taxon>
        <taxon>Dreissenoidea</taxon>
        <taxon>Dreissenidae</taxon>
        <taxon>Dreissena</taxon>
    </lineage>
</organism>
<evidence type="ECO:0000313" key="2">
    <source>
        <dbReference type="Proteomes" id="UP000828390"/>
    </source>
</evidence>
<gene>
    <name evidence="1" type="ORF">DPMN_150445</name>
</gene>
<dbReference type="EMBL" id="JAIWYP010000007">
    <property type="protein sequence ID" value="KAH3796868.1"/>
    <property type="molecule type" value="Genomic_DNA"/>
</dbReference>
<protein>
    <submittedName>
        <fullName evidence="1">Uncharacterized protein</fullName>
    </submittedName>
</protein>
<name>A0A9D4FDG1_DREPO</name>
<comment type="caution">
    <text evidence="1">The sequence shown here is derived from an EMBL/GenBank/DDBJ whole genome shotgun (WGS) entry which is preliminary data.</text>
</comment>
<dbReference type="Proteomes" id="UP000828390">
    <property type="component" value="Unassembled WGS sequence"/>
</dbReference>
<accession>A0A9D4FDG1</accession>
<keyword evidence="2" id="KW-1185">Reference proteome</keyword>
<proteinExistence type="predicted"/>
<sequence length="114" mass="13647">MLFILRLCQFDLCENLKIGFILDIVKILQKYHIEDYLTSFKTNSLFPSKEKWKFVCKKAVRQHETSHWRMRLEQHKDFSLFKEVHNSLEPATIWKVAKIRPDSLSLMKFLSGLC</sequence>
<dbReference type="AlphaFoldDB" id="A0A9D4FDG1"/>
<reference evidence="1" key="1">
    <citation type="journal article" date="2019" name="bioRxiv">
        <title>The Genome of the Zebra Mussel, Dreissena polymorpha: A Resource for Invasive Species Research.</title>
        <authorList>
            <person name="McCartney M.A."/>
            <person name="Auch B."/>
            <person name="Kono T."/>
            <person name="Mallez S."/>
            <person name="Zhang Y."/>
            <person name="Obille A."/>
            <person name="Becker A."/>
            <person name="Abrahante J.E."/>
            <person name="Garbe J."/>
            <person name="Badalamenti J.P."/>
            <person name="Herman A."/>
            <person name="Mangelson H."/>
            <person name="Liachko I."/>
            <person name="Sullivan S."/>
            <person name="Sone E.D."/>
            <person name="Koren S."/>
            <person name="Silverstein K.A.T."/>
            <person name="Beckman K.B."/>
            <person name="Gohl D.M."/>
        </authorList>
    </citation>
    <scope>NUCLEOTIDE SEQUENCE</scope>
    <source>
        <strain evidence="1">Duluth1</strain>
        <tissue evidence="1">Whole animal</tissue>
    </source>
</reference>